<dbReference type="Gene3D" id="2.40.10.190">
    <property type="entry name" value="translation elongation factor selb, chain A, domain 4"/>
    <property type="match status" value="1"/>
</dbReference>
<comment type="caution">
    <text evidence="2">The sequence shown here is derived from an EMBL/GenBank/DDBJ whole genome shotgun (WGS) entry which is preliminary data.</text>
</comment>
<dbReference type="InterPro" id="IPR038661">
    <property type="entry name" value="Ribosomal_eL33_sf"/>
</dbReference>
<feature type="non-terminal residue" evidence="2">
    <location>
        <position position="1"/>
    </location>
</feature>
<organism evidence="2">
    <name type="scientific">marine sediment metagenome</name>
    <dbReference type="NCBI Taxonomy" id="412755"/>
    <lineage>
        <taxon>unclassified sequences</taxon>
        <taxon>metagenomes</taxon>
        <taxon>ecological metagenomes</taxon>
    </lineage>
</organism>
<feature type="compositionally biased region" description="Basic and acidic residues" evidence="1">
    <location>
        <begin position="62"/>
        <end position="74"/>
    </location>
</feature>
<sequence>TAEEIAGLPGIGLATAEKMIISAKEFKPAAKIPTAKKPAVKAEEKAIPKPKVPKAAPAVTVKKTEPRPSVKEPVAKAPVTRKPPVAKKPSAAKKPVTKKTAVKVTSTVSEATKKAIEKATHTFTIKQKRTKKTKPKKLAKLSSTYGIVNCIVHDGAGKSKNRAVIMKLYETEIPIEKYLGRKVKVNLPKSEKHLVGTITKVHGKRASRDNTVVVHFSKGVSPHIITARGIVL</sequence>
<gene>
    <name evidence="2" type="ORF">S03H2_09826</name>
</gene>
<proteinExistence type="predicted"/>
<protein>
    <submittedName>
        <fullName evidence="2">Uncharacterized protein</fullName>
    </submittedName>
</protein>
<evidence type="ECO:0000256" key="1">
    <source>
        <dbReference type="SAM" id="MobiDB-lite"/>
    </source>
</evidence>
<dbReference type="EMBL" id="BARU01005103">
    <property type="protein sequence ID" value="GAH26754.1"/>
    <property type="molecule type" value="Genomic_DNA"/>
</dbReference>
<reference evidence="2" key="1">
    <citation type="journal article" date="2014" name="Front. Microbiol.">
        <title>High frequency of phylogenetically diverse reductive dehalogenase-homologous genes in deep subseafloor sedimentary metagenomes.</title>
        <authorList>
            <person name="Kawai M."/>
            <person name="Futagami T."/>
            <person name="Toyoda A."/>
            <person name="Takaki Y."/>
            <person name="Nishi S."/>
            <person name="Hori S."/>
            <person name="Arai W."/>
            <person name="Tsubouchi T."/>
            <person name="Morono Y."/>
            <person name="Uchiyama I."/>
            <person name="Ito T."/>
            <person name="Fujiyama A."/>
            <person name="Inagaki F."/>
            <person name="Takami H."/>
        </authorList>
    </citation>
    <scope>NUCLEOTIDE SEQUENCE</scope>
    <source>
        <strain evidence="2">Expedition CK06-06</strain>
    </source>
</reference>
<dbReference type="AlphaFoldDB" id="X1FBG7"/>
<feature type="region of interest" description="Disordered" evidence="1">
    <location>
        <begin position="32"/>
        <end position="97"/>
    </location>
</feature>
<name>X1FBG7_9ZZZZ</name>
<accession>X1FBG7</accession>
<evidence type="ECO:0000313" key="2">
    <source>
        <dbReference type="EMBL" id="GAH26754.1"/>
    </source>
</evidence>